<keyword evidence="1" id="KW-1133">Transmembrane helix</keyword>
<keyword evidence="1" id="KW-0472">Membrane</keyword>
<accession>H7FUQ0</accession>
<evidence type="ECO:0000313" key="3">
    <source>
        <dbReference type="Proteomes" id="UP000005566"/>
    </source>
</evidence>
<evidence type="ECO:0000313" key="2">
    <source>
        <dbReference type="EMBL" id="EIA07738.1"/>
    </source>
</evidence>
<dbReference type="PATRIC" id="fig|1086011.3.peg.2838"/>
<dbReference type="AlphaFoldDB" id="H7FUQ0"/>
<protein>
    <submittedName>
        <fullName evidence="2">Uncharacterized protein</fullName>
    </submittedName>
</protein>
<reference evidence="2 3" key="1">
    <citation type="journal article" date="2014" name="Acta Crystallogr. D">
        <title>Structure-based characterization and antifreeze properties of a hyperactive ice-binding protein from the Antarctic bacterium Flavobacterium frigoris PS1.</title>
        <authorList>
            <person name="Do H."/>
            <person name="Kim S.J."/>
            <person name="Kim H.J."/>
            <person name="Lee J.H."/>
        </authorList>
    </citation>
    <scope>NUCLEOTIDE SEQUENCE [LARGE SCALE GENOMIC DNA]</scope>
    <source>
        <strain evidence="2 3">PS1</strain>
    </source>
</reference>
<feature type="transmembrane region" description="Helical" evidence="1">
    <location>
        <begin position="12"/>
        <end position="34"/>
    </location>
</feature>
<dbReference type="EMBL" id="AHKF01000021">
    <property type="protein sequence ID" value="EIA07738.1"/>
    <property type="molecule type" value="Genomic_DNA"/>
</dbReference>
<gene>
    <name evidence="2" type="ORF">HJ01_02897</name>
</gene>
<evidence type="ECO:0000256" key="1">
    <source>
        <dbReference type="SAM" id="Phobius"/>
    </source>
</evidence>
<organism evidence="2 3">
    <name type="scientific">Flavobacterium frigoris (strain PS1)</name>
    <dbReference type="NCBI Taxonomy" id="1086011"/>
    <lineage>
        <taxon>Bacteria</taxon>
        <taxon>Pseudomonadati</taxon>
        <taxon>Bacteroidota</taxon>
        <taxon>Flavobacteriia</taxon>
        <taxon>Flavobacteriales</taxon>
        <taxon>Flavobacteriaceae</taxon>
        <taxon>Flavobacterium</taxon>
    </lineage>
</organism>
<sequence length="117" mass="13354">MLNGIFSSFWMVLAIFNNHLALFPKFLTLAIYGINTSKFDLAKISILGKVINSSGPILFILESESWADKTTITKSWYKLWYSKGCFLALYFSRIGSNFISQSFEFSNKSTSSLFKVY</sequence>
<dbReference type="Proteomes" id="UP000005566">
    <property type="component" value="Unassembled WGS sequence"/>
</dbReference>
<keyword evidence="1" id="KW-0812">Transmembrane</keyword>
<name>H7FUQ0_FLAFP</name>
<proteinExistence type="predicted"/>
<keyword evidence="3" id="KW-1185">Reference proteome</keyword>
<comment type="caution">
    <text evidence="2">The sequence shown here is derived from an EMBL/GenBank/DDBJ whole genome shotgun (WGS) entry which is preliminary data.</text>
</comment>